<dbReference type="PRINTS" id="PR00080">
    <property type="entry name" value="SDRFAMILY"/>
</dbReference>
<dbReference type="InterPro" id="IPR036291">
    <property type="entry name" value="NAD(P)-bd_dom_sf"/>
</dbReference>
<dbReference type="PANTHER" id="PTHR42879">
    <property type="entry name" value="3-OXOACYL-(ACYL-CARRIER-PROTEIN) REDUCTASE"/>
    <property type="match status" value="1"/>
</dbReference>
<dbReference type="InterPro" id="IPR002347">
    <property type="entry name" value="SDR_fam"/>
</dbReference>
<dbReference type="RefSeq" id="WP_150613951.1">
    <property type="nucleotide sequence ID" value="NZ_CABPRU010000008.1"/>
</dbReference>
<dbReference type="FunFam" id="3.40.50.720:FF:000084">
    <property type="entry name" value="Short-chain dehydrogenase reductase"/>
    <property type="match status" value="1"/>
</dbReference>
<dbReference type="PROSITE" id="PS00061">
    <property type="entry name" value="ADH_SHORT"/>
    <property type="match status" value="1"/>
</dbReference>
<dbReference type="OrthoDB" id="9793325at2"/>
<reference evidence="3 4" key="1">
    <citation type="submission" date="2019-08" db="EMBL/GenBank/DDBJ databases">
        <authorList>
            <person name="Peeters C."/>
        </authorList>
    </citation>
    <scope>NUCLEOTIDE SEQUENCE [LARGE SCALE GENOMIC DNA]</scope>
    <source>
        <strain evidence="3 4">LMG 31013</strain>
    </source>
</reference>
<dbReference type="InterPro" id="IPR050259">
    <property type="entry name" value="SDR"/>
</dbReference>
<protein>
    <submittedName>
        <fullName evidence="3">Oxidoreductase</fullName>
    </submittedName>
</protein>
<dbReference type="SUPFAM" id="SSF51735">
    <property type="entry name" value="NAD(P)-binding Rossmann-fold domains"/>
    <property type="match status" value="1"/>
</dbReference>
<accession>A0A5E4WMS0</accession>
<name>A0A5E4WMS0_9BURK</name>
<keyword evidence="4" id="KW-1185">Reference proteome</keyword>
<evidence type="ECO:0000256" key="2">
    <source>
        <dbReference type="RuleBase" id="RU000363"/>
    </source>
</evidence>
<dbReference type="Proteomes" id="UP000334380">
    <property type="component" value="Unassembled WGS sequence"/>
</dbReference>
<evidence type="ECO:0000256" key="1">
    <source>
        <dbReference type="ARBA" id="ARBA00006484"/>
    </source>
</evidence>
<dbReference type="Pfam" id="PF00106">
    <property type="entry name" value="adh_short"/>
    <property type="match status" value="1"/>
</dbReference>
<dbReference type="PRINTS" id="PR00081">
    <property type="entry name" value="GDHRDH"/>
</dbReference>
<evidence type="ECO:0000313" key="4">
    <source>
        <dbReference type="Proteomes" id="UP000334380"/>
    </source>
</evidence>
<dbReference type="EMBL" id="CABPRU010000008">
    <property type="protein sequence ID" value="VVE26008.1"/>
    <property type="molecule type" value="Genomic_DNA"/>
</dbReference>
<dbReference type="AlphaFoldDB" id="A0A5E4WMS0"/>
<proteinExistence type="inferred from homology"/>
<sequence>MHIELKNRKAIVTGSTAGIGRAIAEGLARAGAAVVINGRTQERVDAALREMRTLLPEAELTGVAADIATAVGCTALFEHAPDADILVNNAGTARLNNFFDQVDDEWLDLFQLNVMSGVRAARHYVPKMVERGWGRVVFISSESGLNIPKEMIDYGVTKTAILAVSRGLAELVAGTGVTVNAVLPGPTNSEILSKWMNSAAKEQGITQAQAEREFLAAARPTTLINRFATTEEVANMVVYACSEQASATTGAALRVDGGVVRSIA</sequence>
<dbReference type="InterPro" id="IPR020904">
    <property type="entry name" value="Sc_DH/Rdtase_CS"/>
</dbReference>
<organism evidence="3 4">
    <name type="scientific">Pandoraea terrigena</name>
    <dbReference type="NCBI Taxonomy" id="2508292"/>
    <lineage>
        <taxon>Bacteria</taxon>
        <taxon>Pseudomonadati</taxon>
        <taxon>Pseudomonadota</taxon>
        <taxon>Betaproteobacteria</taxon>
        <taxon>Burkholderiales</taxon>
        <taxon>Burkholderiaceae</taxon>
        <taxon>Pandoraea</taxon>
    </lineage>
</organism>
<comment type="similarity">
    <text evidence="1 2">Belongs to the short-chain dehydrogenases/reductases (SDR) family.</text>
</comment>
<gene>
    <name evidence="3" type="ORF">PTE31013_03418</name>
</gene>
<evidence type="ECO:0000313" key="3">
    <source>
        <dbReference type="EMBL" id="VVE26008.1"/>
    </source>
</evidence>
<dbReference type="Gene3D" id="3.40.50.720">
    <property type="entry name" value="NAD(P)-binding Rossmann-like Domain"/>
    <property type="match status" value="1"/>
</dbReference>
<dbReference type="GO" id="GO:0032787">
    <property type="term" value="P:monocarboxylic acid metabolic process"/>
    <property type="evidence" value="ECO:0007669"/>
    <property type="project" value="UniProtKB-ARBA"/>
</dbReference>